<evidence type="ECO:0000313" key="4">
    <source>
        <dbReference type="Proteomes" id="UP000093819"/>
    </source>
</evidence>
<evidence type="ECO:0000256" key="1">
    <source>
        <dbReference type="SAM" id="MobiDB-lite"/>
    </source>
</evidence>
<dbReference type="AlphaFoldDB" id="A0A1A3P2F1"/>
<feature type="region of interest" description="Disordered" evidence="1">
    <location>
        <begin position="136"/>
        <end position="163"/>
    </location>
</feature>
<accession>A0A1A3P2F1</accession>
<evidence type="ECO:0000313" key="3">
    <source>
        <dbReference type="EMBL" id="OBK26762.1"/>
    </source>
</evidence>
<feature type="chain" id="PRO_5039361457" description="DUF5666 domain-containing protein" evidence="2">
    <location>
        <begin position="26"/>
        <end position="248"/>
    </location>
</feature>
<feature type="compositionally biased region" description="Polar residues" evidence="1">
    <location>
        <begin position="66"/>
        <end position="89"/>
    </location>
</feature>
<feature type="signal peptide" evidence="2">
    <location>
        <begin position="1"/>
        <end position="25"/>
    </location>
</feature>
<dbReference type="Proteomes" id="UP000093819">
    <property type="component" value="Unassembled WGS sequence"/>
</dbReference>
<proteinExistence type="predicted"/>
<dbReference type="RefSeq" id="WP_065033747.1">
    <property type="nucleotide sequence ID" value="NZ_LZLR01000012.1"/>
</dbReference>
<dbReference type="PROSITE" id="PS51257">
    <property type="entry name" value="PROKAR_LIPOPROTEIN"/>
    <property type="match status" value="1"/>
</dbReference>
<sequence>MSSRTRRPARFAVLTLAAITVLSLAACGSSNKAGPPAPPATSSTSTTAAAPPPEGQSRVSGLIASVSGSAAQVTQQNDQGNTSATVDFTPSTKITDVTPAVLTDVTPGSCVTVLTREAPSGQPATATLVRIRPAADGKCPQPKEPAPGTPARRTAVSGTTTSVAGNTINLATTDTSGKSTPASVTVTAKTRYTKQNAATSQAITAGKCLTAQGTQGSGGVLQATTIKLRPAVDGKCGPSGGKPHGHGG</sequence>
<protein>
    <recommendedName>
        <fullName evidence="5">DUF5666 domain-containing protein</fullName>
    </recommendedName>
</protein>
<gene>
    <name evidence="3" type="ORF">A5635_12445</name>
</gene>
<feature type="region of interest" description="Disordered" evidence="1">
    <location>
        <begin position="29"/>
        <end position="89"/>
    </location>
</feature>
<feature type="compositionally biased region" description="Low complexity" evidence="1">
    <location>
        <begin position="40"/>
        <end position="49"/>
    </location>
</feature>
<reference evidence="3 4" key="1">
    <citation type="submission" date="2016-06" db="EMBL/GenBank/DDBJ databases">
        <authorList>
            <person name="Kjaerup R.B."/>
            <person name="Dalgaard T.S."/>
            <person name="Juul-Madsen H.R."/>
        </authorList>
    </citation>
    <scope>NUCLEOTIDE SEQUENCE [LARGE SCALE GENOMIC DNA]</scope>
    <source>
        <strain evidence="3 4">1245335.1</strain>
    </source>
</reference>
<evidence type="ECO:0008006" key="5">
    <source>
        <dbReference type="Google" id="ProtNLM"/>
    </source>
</evidence>
<comment type="caution">
    <text evidence="3">The sequence shown here is derived from an EMBL/GenBank/DDBJ whole genome shotgun (WGS) entry which is preliminary data.</text>
</comment>
<name>A0A1A3P2F1_MYCAS</name>
<evidence type="ECO:0000256" key="2">
    <source>
        <dbReference type="SAM" id="SignalP"/>
    </source>
</evidence>
<dbReference type="EMBL" id="LZLR01000012">
    <property type="protein sequence ID" value="OBK26762.1"/>
    <property type="molecule type" value="Genomic_DNA"/>
</dbReference>
<organism evidence="3 4">
    <name type="scientific">Mycobacterium asiaticum</name>
    <dbReference type="NCBI Taxonomy" id="1790"/>
    <lineage>
        <taxon>Bacteria</taxon>
        <taxon>Bacillati</taxon>
        <taxon>Actinomycetota</taxon>
        <taxon>Actinomycetes</taxon>
        <taxon>Mycobacteriales</taxon>
        <taxon>Mycobacteriaceae</taxon>
        <taxon>Mycobacterium</taxon>
    </lineage>
</organism>
<keyword evidence="2" id="KW-0732">Signal</keyword>